<dbReference type="PANTHER" id="PTHR13222">
    <property type="entry name" value="RB1-INDUCIBLE COILED-COIL"/>
    <property type="match status" value="1"/>
</dbReference>
<name>A0ABS8SPH6_DATST</name>
<keyword evidence="2" id="KW-1185">Reference proteome</keyword>
<protein>
    <submittedName>
        <fullName evidence="1">Uncharacterized protein</fullName>
    </submittedName>
</protein>
<dbReference type="Proteomes" id="UP000823775">
    <property type="component" value="Unassembled WGS sequence"/>
</dbReference>
<sequence length="348" mass="38775">MVPTGSLRIKCPNLLPSLERELEHNAKHLFSTKGSHLIREIGSSYQEHRNVSVLEKHNAGFECKSTDFVGSARDSCICFHMIYGGGHTCRKQSSDNEFEVEALRRQSDLFEHLKVVRGGPAYRACLAELNRLATRREAEVRVGGVSEDKQLAETEISDFAEKIDYEELLQGSEVLDIAGTSKMEVENAKLRAELASKIAFMCSNCPEFDYESLDDMEQRLSDRILGHAHSAADGVSNNCYSCENDVTAKISVSVGFIYVNPHRDEEHENHPVKARKDTTLAGGDMALATEVPWLELLDESQMNCAHLENCLHEAREEAQTHLCAADRRASEYSALVLLQSKCAASLKD</sequence>
<gene>
    <name evidence="1" type="ORF">HAX54_044251</name>
</gene>
<comment type="caution">
    <text evidence="1">The sequence shown here is derived from an EMBL/GenBank/DDBJ whole genome shotgun (WGS) entry which is preliminary data.</text>
</comment>
<dbReference type="PANTHER" id="PTHR13222:SF1">
    <property type="entry name" value="RB1-INDUCIBLE COILED-COIL PROTEIN 1"/>
    <property type="match status" value="1"/>
</dbReference>
<evidence type="ECO:0000313" key="1">
    <source>
        <dbReference type="EMBL" id="MCD7460708.1"/>
    </source>
</evidence>
<reference evidence="1 2" key="1">
    <citation type="journal article" date="2021" name="BMC Genomics">
        <title>Datura genome reveals duplications of psychoactive alkaloid biosynthetic genes and high mutation rate following tissue culture.</title>
        <authorList>
            <person name="Rajewski A."/>
            <person name="Carter-House D."/>
            <person name="Stajich J."/>
            <person name="Litt A."/>
        </authorList>
    </citation>
    <scope>NUCLEOTIDE SEQUENCE [LARGE SCALE GENOMIC DNA]</scope>
    <source>
        <strain evidence="1">AR-01</strain>
    </source>
</reference>
<organism evidence="1 2">
    <name type="scientific">Datura stramonium</name>
    <name type="common">Jimsonweed</name>
    <name type="synonym">Common thornapple</name>
    <dbReference type="NCBI Taxonomy" id="4076"/>
    <lineage>
        <taxon>Eukaryota</taxon>
        <taxon>Viridiplantae</taxon>
        <taxon>Streptophyta</taxon>
        <taxon>Embryophyta</taxon>
        <taxon>Tracheophyta</taxon>
        <taxon>Spermatophyta</taxon>
        <taxon>Magnoliopsida</taxon>
        <taxon>eudicotyledons</taxon>
        <taxon>Gunneridae</taxon>
        <taxon>Pentapetalae</taxon>
        <taxon>asterids</taxon>
        <taxon>lamiids</taxon>
        <taxon>Solanales</taxon>
        <taxon>Solanaceae</taxon>
        <taxon>Solanoideae</taxon>
        <taxon>Datureae</taxon>
        <taxon>Datura</taxon>
    </lineage>
</organism>
<dbReference type="InterPro" id="IPR040040">
    <property type="entry name" value="ATG11"/>
</dbReference>
<dbReference type="EMBL" id="JACEIK010000673">
    <property type="protein sequence ID" value="MCD7460708.1"/>
    <property type="molecule type" value="Genomic_DNA"/>
</dbReference>
<proteinExistence type="predicted"/>
<accession>A0ABS8SPH6</accession>
<evidence type="ECO:0000313" key="2">
    <source>
        <dbReference type="Proteomes" id="UP000823775"/>
    </source>
</evidence>